<keyword evidence="7" id="KW-0479">Metal-binding</keyword>
<dbReference type="CDD" id="cd05398">
    <property type="entry name" value="NT_ClassII-CCAase"/>
    <property type="match status" value="1"/>
</dbReference>
<keyword evidence="6" id="KW-0548">Nucleotidyltransferase</keyword>
<dbReference type="Gene3D" id="3.30.460.10">
    <property type="entry name" value="Beta Polymerase, domain 2"/>
    <property type="match status" value="1"/>
</dbReference>
<keyword evidence="8" id="KW-0547">Nucleotide-binding</keyword>
<dbReference type="GO" id="GO:0008033">
    <property type="term" value="P:tRNA processing"/>
    <property type="evidence" value="ECO:0007669"/>
    <property type="project" value="UniProtKB-KW"/>
</dbReference>
<evidence type="ECO:0000256" key="6">
    <source>
        <dbReference type="ARBA" id="ARBA00022695"/>
    </source>
</evidence>
<feature type="domain" description="tRNA nucleotidyltransferase/poly(A) polymerase RNA and SrmB- binding" evidence="13">
    <location>
        <begin position="188"/>
        <end position="239"/>
    </location>
</feature>
<dbReference type="Pfam" id="PF01743">
    <property type="entry name" value="PolyA_pol"/>
    <property type="match status" value="1"/>
</dbReference>
<evidence type="ECO:0000259" key="12">
    <source>
        <dbReference type="Pfam" id="PF01743"/>
    </source>
</evidence>
<keyword evidence="10 11" id="KW-0694">RNA-binding</keyword>
<dbReference type="GO" id="GO:0000166">
    <property type="term" value="F:nucleotide binding"/>
    <property type="evidence" value="ECO:0007669"/>
    <property type="project" value="UniProtKB-KW"/>
</dbReference>
<comment type="caution">
    <text evidence="14">The sequence shown here is derived from an EMBL/GenBank/DDBJ whole genome shotgun (WGS) entry which is preliminary data.</text>
</comment>
<evidence type="ECO:0000256" key="9">
    <source>
        <dbReference type="ARBA" id="ARBA00022842"/>
    </source>
</evidence>
<evidence type="ECO:0000313" key="14">
    <source>
        <dbReference type="EMBL" id="RKX70175.1"/>
    </source>
</evidence>
<gene>
    <name evidence="14" type="ORF">DRP53_05830</name>
</gene>
<evidence type="ECO:0000256" key="1">
    <source>
        <dbReference type="ARBA" id="ARBA00001946"/>
    </source>
</evidence>
<dbReference type="InterPro" id="IPR032828">
    <property type="entry name" value="PolyA_RNA-bd"/>
</dbReference>
<keyword evidence="4 11" id="KW-0808">Transferase</keyword>
<proteinExistence type="inferred from homology"/>
<dbReference type="GO" id="GO:0016779">
    <property type="term" value="F:nucleotidyltransferase activity"/>
    <property type="evidence" value="ECO:0007669"/>
    <property type="project" value="UniProtKB-KW"/>
</dbReference>
<evidence type="ECO:0000256" key="11">
    <source>
        <dbReference type="RuleBase" id="RU003953"/>
    </source>
</evidence>
<evidence type="ECO:0000256" key="10">
    <source>
        <dbReference type="ARBA" id="ARBA00022884"/>
    </source>
</evidence>
<protein>
    <recommendedName>
        <fullName evidence="16">CCA tRNA nucleotidyltransferase</fullName>
    </recommendedName>
</protein>
<keyword evidence="9" id="KW-0460">Magnesium</keyword>
<dbReference type="InterPro" id="IPR002646">
    <property type="entry name" value="PolA_pol_head_dom"/>
</dbReference>
<reference evidence="14 15" key="1">
    <citation type="submission" date="2018-06" db="EMBL/GenBank/DDBJ databases">
        <title>Extensive metabolic versatility and redundancy in microbially diverse, dynamic hydrothermal sediments.</title>
        <authorList>
            <person name="Dombrowski N."/>
            <person name="Teske A."/>
            <person name="Baker B.J."/>
        </authorList>
    </citation>
    <scope>NUCLEOTIDE SEQUENCE [LARGE SCALE GENOMIC DNA]</scope>
    <source>
        <strain evidence="14">B36_G15</strain>
    </source>
</reference>
<dbReference type="Pfam" id="PF12627">
    <property type="entry name" value="PolyA_pol_RNAbd"/>
    <property type="match status" value="1"/>
</dbReference>
<dbReference type="PANTHER" id="PTHR47788:SF1">
    <property type="entry name" value="A-ADDING TRNA NUCLEOTIDYLTRANSFERASE"/>
    <property type="match status" value="1"/>
</dbReference>
<evidence type="ECO:0000256" key="8">
    <source>
        <dbReference type="ARBA" id="ARBA00022741"/>
    </source>
</evidence>
<dbReference type="Proteomes" id="UP000268469">
    <property type="component" value="Unassembled WGS sequence"/>
</dbReference>
<dbReference type="PANTHER" id="PTHR47788">
    <property type="entry name" value="POLYA POLYMERASE"/>
    <property type="match status" value="1"/>
</dbReference>
<evidence type="ECO:0000259" key="13">
    <source>
        <dbReference type="Pfam" id="PF12627"/>
    </source>
</evidence>
<dbReference type="SUPFAM" id="SSF81301">
    <property type="entry name" value="Nucleotidyltransferase"/>
    <property type="match status" value="1"/>
</dbReference>
<evidence type="ECO:0000256" key="2">
    <source>
        <dbReference type="ARBA" id="ARBA00007265"/>
    </source>
</evidence>
<dbReference type="Gene3D" id="1.10.3090.10">
    <property type="entry name" value="cca-adding enzyme, domain 2"/>
    <property type="match status" value="2"/>
</dbReference>
<dbReference type="GO" id="GO:0000049">
    <property type="term" value="F:tRNA binding"/>
    <property type="evidence" value="ECO:0007669"/>
    <property type="project" value="UniProtKB-KW"/>
</dbReference>
<dbReference type="InterPro" id="IPR052390">
    <property type="entry name" value="tRNA_nt/polyA_polymerase"/>
</dbReference>
<dbReference type="EMBL" id="QNBE01000048">
    <property type="protein sequence ID" value="RKX70175.1"/>
    <property type="molecule type" value="Genomic_DNA"/>
</dbReference>
<feature type="domain" description="Poly A polymerase head" evidence="12">
    <location>
        <begin position="37"/>
        <end position="162"/>
    </location>
</feature>
<dbReference type="GO" id="GO:0046872">
    <property type="term" value="F:metal ion binding"/>
    <property type="evidence" value="ECO:0007669"/>
    <property type="project" value="UniProtKB-KW"/>
</dbReference>
<organism evidence="14 15">
    <name type="scientific">candidate division WOR-3 bacterium</name>
    <dbReference type="NCBI Taxonomy" id="2052148"/>
    <lineage>
        <taxon>Bacteria</taxon>
        <taxon>Bacteria division WOR-3</taxon>
    </lineage>
</organism>
<comment type="cofactor">
    <cofactor evidence="1">
        <name>Mg(2+)</name>
        <dbReference type="ChEBI" id="CHEBI:18420"/>
    </cofactor>
</comment>
<evidence type="ECO:0000313" key="15">
    <source>
        <dbReference type="Proteomes" id="UP000268469"/>
    </source>
</evidence>
<dbReference type="InterPro" id="IPR043519">
    <property type="entry name" value="NT_sf"/>
</dbReference>
<evidence type="ECO:0000256" key="5">
    <source>
        <dbReference type="ARBA" id="ARBA00022694"/>
    </source>
</evidence>
<dbReference type="SUPFAM" id="SSF81891">
    <property type="entry name" value="Poly A polymerase C-terminal region-like"/>
    <property type="match status" value="1"/>
</dbReference>
<evidence type="ECO:0000256" key="3">
    <source>
        <dbReference type="ARBA" id="ARBA00022555"/>
    </source>
</evidence>
<evidence type="ECO:0008006" key="16">
    <source>
        <dbReference type="Google" id="ProtNLM"/>
    </source>
</evidence>
<dbReference type="AlphaFoldDB" id="A0A660SH84"/>
<comment type="similarity">
    <text evidence="2 11">Belongs to the tRNA nucleotidyltransferase/poly(A) polymerase family.</text>
</comment>
<sequence length="392" mass="46350">MVNLRRALVSNPRLNRLLQRKEIKELVDVPLPKGSRIYLVGGYIRDFLLRRKSHDIDLAIEGDFDQIFSRFKKRISGKVVNYATFQTGTIVTDRLRLDFARTRKESYPTPGALPKVVPADIYEDLRRRDFTINAMAVRLKPPPLTFIDPYNGYQDLKRGWIRILHEESFRDDPTRIFRAYRYARRFSFAIEPETKSLIKRDLHFITRLTPERIINELDLIAEEKEWYRIIRDLKNISIYRLIADRPLIRRGRGVTERKLFLHAHLKLNILENGPITVSQLKSAKEIKRVERIVAELKRIKKRSACYRTLSRLEPTTIEMIKELYPELKTKIRQFKRDVLLKPLITGSDLLNLGLKPSPLFRRILDRIRVLQVDRKIRSKKEAMQLIGQWISS</sequence>
<keyword evidence="5" id="KW-0819">tRNA processing</keyword>
<evidence type="ECO:0000256" key="7">
    <source>
        <dbReference type="ARBA" id="ARBA00022723"/>
    </source>
</evidence>
<name>A0A660SH84_UNCW3</name>
<accession>A0A660SH84</accession>
<keyword evidence="3" id="KW-0820">tRNA-binding</keyword>
<evidence type="ECO:0000256" key="4">
    <source>
        <dbReference type="ARBA" id="ARBA00022679"/>
    </source>
</evidence>